<sequence length="96" mass="10939">MEDLFSQDQRKIYPLKRLEDGDRFPRGGVFVLHGESDTVVPIGGSKMLRDKIQNLDPKLDLRLVIREGEHGSDNKADIKDDWLAEAFQGMTKAWIA</sequence>
<dbReference type="EMBL" id="JH717925">
    <property type="protein sequence ID" value="EWZ28400.1"/>
    <property type="molecule type" value="Genomic_DNA"/>
</dbReference>
<dbReference type="Proteomes" id="UP000030766">
    <property type="component" value="Unassembled WGS sequence"/>
</dbReference>
<reference evidence="1" key="2">
    <citation type="submission" date="2012-06" db="EMBL/GenBank/DDBJ databases">
        <title>Annotation of the Genome Sequence of Fusarium oxysporum Fo47.</title>
        <authorList>
            <consortium name="The Broad Institute Genomics Platform"/>
            <person name="Ma L.-J."/>
            <person name="Corby-Kistler H."/>
            <person name="Broz K."/>
            <person name="Gale L.R."/>
            <person name="Jonkers W."/>
            <person name="O'Donnell K."/>
            <person name="Ploetz R."/>
            <person name="Steinberg C."/>
            <person name="Schwartz D.C."/>
            <person name="VanEtten H."/>
            <person name="Zhou S."/>
            <person name="Young S.K."/>
            <person name="Zeng Q."/>
            <person name="Gargeya S."/>
            <person name="Fitzgerald M."/>
            <person name="Abouelleil A."/>
            <person name="Alvarado L."/>
            <person name="Chapman S.B."/>
            <person name="Gainer-Dewar J."/>
            <person name="Goldberg J."/>
            <person name="Griggs A."/>
            <person name="Gujja S."/>
            <person name="Hansen M."/>
            <person name="Howarth C."/>
            <person name="Imamovic A."/>
            <person name="Ireland A."/>
            <person name="Larimer J."/>
            <person name="McCowan C."/>
            <person name="Murphy C."/>
            <person name="Pearson M."/>
            <person name="Poon T.W."/>
            <person name="Priest M."/>
            <person name="Roberts A."/>
            <person name="Saif S."/>
            <person name="Shea T."/>
            <person name="Sykes S."/>
            <person name="Wortman J."/>
            <person name="Nusbaum C."/>
            <person name="Birren B."/>
        </authorList>
    </citation>
    <scope>NUCLEOTIDE SEQUENCE</scope>
    <source>
        <strain evidence="1">Fo47</strain>
    </source>
</reference>
<organism evidence="1">
    <name type="scientific">Fusarium oxysporum Fo47</name>
    <dbReference type="NCBI Taxonomy" id="660027"/>
    <lineage>
        <taxon>Eukaryota</taxon>
        <taxon>Fungi</taxon>
        <taxon>Dikarya</taxon>
        <taxon>Ascomycota</taxon>
        <taxon>Pezizomycotina</taxon>
        <taxon>Sordariomycetes</taxon>
        <taxon>Hypocreomycetidae</taxon>
        <taxon>Hypocreales</taxon>
        <taxon>Nectriaceae</taxon>
        <taxon>Fusarium</taxon>
        <taxon>Fusarium oxysporum species complex</taxon>
    </lineage>
</organism>
<evidence type="ECO:0000313" key="1">
    <source>
        <dbReference type="EMBL" id="EWZ28400.1"/>
    </source>
</evidence>
<evidence type="ECO:0008006" key="2">
    <source>
        <dbReference type="Google" id="ProtNLM"/>
    </source>
</evidence>
<name>W9JFE2_FUSOX</name>
<gene>
    <name evidence="1" type="ORF">FOZG_17885</name>
</gene>
<dbReference type="HOGENOM" id="CLU_2359841_0_0_1"/>
<dbReference type="AlphaFoldDB" id="W9JFE2"/>
<dbReference type="Gene3D" id="3.40.50.1820">
    <property type="entry name" value="alpha/beta hydrolase"/>
    <property type="match status" value="1"/>
</dbReference>
<protein>
    <recommendedName>
        <fullName evidence="2">Peptidase S9 prolyl oligopeptidase catalytic domain-containing protein</fullName>
    </recommendedName>
</protein>
<dbReference type="SUPFAM" id="SSF53474">
    <property type="entry name" value="alpha/beta-Hydrolases"/>
    <property type="match status" value="1"/>
</dbReference>
<accession>W9JFE2</accession>
<dbReference type="InterPro" id="IPR029058">
    <property type="entry name" value="AB_hydrolase_fold"/>
</dbReference>
<dbReference type="VEuPathDB" id="FungiDB:FOZG_17885"/>
<reference evidence="1" key="1">
    <citation type="submission" date="2011-06" db="EMBL/GenBank/DDBJ databases">
        <title>The Genome Sequence of Fusarium oxysporum Fo47.</title>
        <authorList>
            <consortium name="The Broad Institute Genome Sequencing Platform"/>
            <person name="Ma L.-J."/>
            <person name="Gale L.R."/>
            <person name="Schwartz D.C."/>
            <person name="Zhou S."/>
            <person name="Corby-Kistler H."/>
            <person name="Young S.K."/>
            <person name="Zeng Q."/>
            <person name="Gargeya S."/>
            <person name="Fitzgerald M."/>
            <person name="Haas B."/>
            <person name="Abouelleil A."/>
            <person name="Alvarado L."/>
            <person name="Arachchi H.M."/>
            <person name="Berlin A."/>
            <person name="Brown A."/>
            <person name="Chapman S.B."/>
            <person name="Chen Z."/>
            <person name="Dunbar C."/>
            <person name="Freedman E."/>
            <person name="Gearin G."/>
            <person name="Gellesch M."/>
            <person name="Goldberg J."/>
            <person name="Griggs A."/>
            <person name="Gujja S."/>
            <person name="Heiman D."/>
            <person name="Howarth C."/>
            <person name="Larson L."/>
            <person name="Lui A."/>
            <person name="MacDonald P.J.P."/>
            <person name="Mehta T."/>
            <person name="Montmayeur A."/>
            <person name="Murphy C."/>
            <person name="Neiman D."/>
            <person name="Pearson M."/>
            <person name="Priest M."/>
            <person name="Roberts A."/>
            <person name="Saif S."/>
            <person name="Shea T."/>
            <person name="Shenoy N."/>
            <person name="Sisk P."/>
            <person name="Stolte C."/>
            <person name="Sykes S."/>
            <person name="Wortman J."/>
            <person name="Nusbaum C."/>
            <person name="Birren B."/>
        </authorList>
    </citation>
    <scope>NUCLEOTIDE SEQUENCE [LARGE SCALE GENOMIC DNA]</scope>
    <source>
        <strain evidence="1">Fo47</strain>
    </source>
</reference>
<proteinExistence type="predicted"/>